<feature type="region of interest" description="Disordered" evidence="1">
    <location>
        <begin position="140"/>
        <end position="190"/>
    </location>
</feature>
<sequence>GADRGGISRCFPPACARRQRDPAHCRALDPRFGLGNRARRPDRRSTRCTPRSAAFSRSTASNRSRQHRHGPSSGGRRPGRHDHVVAQWSPGRSPTPVHVNSDGHRAVHRCHADRRRLHRVVPPLARSWAHRSTTSRWCRRTPRHMGDDPGRSSRIGSGRRRTTLRRPGSSGSCRRRRRSGVAMRRHRMHR</sequence>
<organism evidence="2">
    <name type="scientific">uncultured Chloroflexia bacterium</name>
    <dbReference type="NCBI Taxonomy" id="1672391"/>
    <lineage>
        <taxon>Bacteria</taxon>
        <taxon>Bacillati</taxon>
        <taxon>Chloroflexota</taxon>
        <taxon>Chloroflexia</taxon>
        <taxon>environmental samples</taxon>
    </lineage>
</organism>
<reference evidence="2" key="1">
    <citation type="submission" date="2020-02" db="EMBL/GenBank/DDBJ databases">
        <authorList>
            <person name="Meier V. D."/>
        </authorList>
    </citation>
    <scope>NUCLEOTIDE SEQUENCE</scope>
    <source>
        <strain evidence="2">AVDCRST_MAG93</strain>
    </source>
</reference>
<protein>
    <submittedName>
        <fullName evidence="2">Tungstate ABC transporter, permease protein</fullName>
    </submittedName>
</protein>
<name>A0A6J4K5G8_9CHLR</name>
<feature type="non-terminal residue" evidence="2">
    <location>
        <position position="1"/>
    </location>
</feature>
<feature type="non-terminal residue" evidence="2">
    <location>
        <position position="190"/>
    </location>
</feature>
<evidence type="ECO:0000256" key="1">
    <source>
        <dbReference type="SAM" id="MobiDB-lite"/>
    </source>
</evidence>
<feature type="compositionally biased region" description="Basic residues" evidence="1">
    <location>
        <begin position="173"/>
        <end position="190"/>
    </location>
</feature>
<dbReference type="AlphaFoldDB" id="A0A6J4K5G8"/>
<proteinExistence type="predicted"/>
<evidence type="ECO:0000313" key="2">
    <source>
        <dbReference type="EMBL" id="CAA9295685.1"/>
    </source>
</evidence>
<gene>
    <name evidence="2" type="ORF">AVDCRST_MAG93-4236</name>
</gene>
<accession>A0A6J4K5G8</accession>
<dbReference type="EMBL" id="CADCTR010001427">
    <property type="protein sequence ID" value="CAA9295685.1"/>
    <property type="molecule type" value="Genomic_DNA"/>
</dbReference>
<feature type="region of interest" description="Disordered" evidence="1">
    <location>
        <begin position="27"/>
        <end position="102"/>
    </location>
</feature>